<reference evidence="1 2" key="1">
    <citation type="submission" date="2019-03" db="EMBL/GenBank/DDBJ databases">
        <title>First draft genome of Liparis tanakae, snailfish: a comprehensive survey of snailfish specific genes.</title>
        <authorList>
            <person name="Kim W."/>
            <person name="Song I."/>
            <person name="Jeong J.-H."/>
            <person name="Kim D."/>
            <person name="Kim S."/>
            <person name="Ryu S."/>
            <person name="Song J.Y."/>
            <person name="Lee S.K."/>
        </authorList>
    </citation>
    <scope>NUCLEOTIDE SEQUENCE [LARGE SCALE GENOMIC DNA]</scope>
    <source>
        <tissue evidence="1">Muscle</tissue>
    </source>
</reference>
<dbReference type="SUPFAM" id="SSF52047">
    <property type="entry name" value="RNI-like"/>
    <property type="match status" value="1"/>
</dbReference>
<dbReference type="AlphaFoldDB" id="A0A4Z2E0P1"/>
<dbReference type="InterPro" id="IPR032675">
    <property type="entry name" value="LRR_dom_sf"/>
</dbReference>
<evidence type="ECO:0000313" key="1">
    <source>
        <dbReference type="EMBL" id="TNN22060.1"/>
    </source>
</evidence>
<comment type="caution">
    <text evidence="1">The sequence shown here is derived from an EMBL/GenBank/DDBJ whole genome shotgun (WGS) entry which is preliminary data.</text>
</comment>
<evidence type="ECO:0000313" key="2">
    <source>
        <dbReference type="Proteomes" id="UP000314294"/>
    </source>
</evidence>
<sequence length="93" mass="10123">MCDRPDNVLQSLKKLSVSGNRLVQRSVLSLGALPRLANLNLSRTGLSDIRFDDAAPGAQTALFPALTKLNVDDNDISEVGCRDDEETLARRVD</sequence>
<dbReference type="Proteomes" id="UP000314294">
    <property type="component" value="Unassembled WGS sequence"/>
</dbReference>
<accession>A0A4Z2E0P1</accession>
<gene>
    <name evidence="1" type="primary">tbce_1</name>
    <name evidence="1" type="ORF">EYF80_067827</name>
</gene>
<dbReference type="OrthoDB" id="5273213at2759"/>
<keyword evidence="2" id="KW-1185">Reference proteome</keyword>
<dbReference type="Pfam" id="PF00560">
    <property type="entry name" value="LRR_1"/>
    <property type="match status" value="1"/>
</dbReference>
<dbReference type="Gene3D" id="3.80.10.10">
    <property type="entry name" value="Ribonuclease Inhibitor"/>
    <property type="match status" value="1"/>
</dbReference>
<name>A0A4Z2E0P1_9TELE</name>
<dbReference type="EMBL" id="SRLO01024427">
    <property type="protein sequence ID" value="TNN22060.1"/>
    <property type="molecule type" value="Genomic_DNA"/>
</dbReference>
<protein>
    <submittedName>
        <fullName evidence="1">Tubulin-specific chaperone E</fullName>
    </submittedName>
</protein>
<proteinExistence type="predicted"/>
<organism evidence="1 2">
    <name type="scientific">Liparis tanakae</name>
    <name type="common">Tanaka's snailfish</name>
    <dbReference type="NCBI Taxonomy" id="230148"/>
    <lineage>
        <taxon>Eukaryota</taxon>
        <taxon>Metazoa</taxon>
        <taxon>Chordata</taxon>
        <taxon>Craniata</taxon>
        <taxon>Vertebrata</taxon>
        <taxon>Euteleostomi</taxon>
        <taxon>Actinopterygii</taxon>
        <taxon>Neopterygii</taxon>
        <taxon>Teleostei</taxon>
        <taxon>Neoteleostei</taxon>
        <taxon>Acanthomorphata</taxon>
        <taxon>Eupercaria</taxon>
        <taxon>Perciformes</taxon>
        <taxon>Cottioidei</taxon>
        <taxon>Cottales</taxon>
        <taxon>Liparidae</taxon>
        <taxon>Liparis</taxon>
    </lineage>
</organism>
<dbReference type="InterPro" id="IPR001611">
    <property type="entry name" value="Leu-rich_rpt"/>
</dbReference>